<name>A0A7J7QXQ0_RHIFE</name>
<evidence type="ECO:0000256" key="2">
    <source>
        <dbReference type="ARBA" id="ARBA00022692"/>
    </source>
</evidence>
<evidence type="ECO:0000256" key="4">
    <source>
        <dbReference type="ARBA" id="ARBA00022989"/>
    </source>
</evidence>
<dbReference type="EMBL" id="JACAGC010000040">
    <property type="protein sequence ID" value="KAF6268547.1"/>
    <property type="molecule type" value="Genomic_DNA"/>
</dbReference>
<dbReference type="PANTHER" id="PTHR14856">
    <property type="entry name" value="PQ-LOOP REPEAT-CONTAINING PROTEIN 1-LIKE PROTEIN"/>
    <property type="match status" value="1"/>
</dbReference>
<evidence type="ECO:0000256" key="6">
    <source>
        <dbReference type="ARBA" id="ARBA00040648"/>
    </source>
</evidence>
<dbReference type="GO" id="GO:0005802">
    <property type="term" value="C:trans-Golgi network"/>
    <property type="evidence" value="ECO:0007669"/>
    <property type="project" value="TreeGrafter"/>
</dbReference>
<dbReference type="Proteomes" id="UP000585614">
    <property type="component" value="Unassembled WGS sequence"/>
</dbReference>
<dbReference type="GO" id="GO:0045332">
    <property type="term" value="P:phospholipid translocation"/>
    <property type="evidence" value="ECO:0007669"/>
    <property type="project" value="TreeGrafter"/>
</dbReference>
<dbReference type="PANTHER" id="PTHR14856:SF10">
    <property type="entry name" value="SOLUTE CARRIER FAMILY 66 MEMBER 2"/>
    <property type="match status" value="1"/>
</dbReference>
<evidence type="ECO:0000256" key="5">
    <source>
        <dbReference type="ARBA" id="ARBA00023136"/>
    </source>
</evidence>
<dbReference type="Gene3D" id="1.20.1280.290">
    <property type="match status" value="1"/>
</dbReference>
<dbReference type="GO" id="GO:0005829">
    <property type="term" value="C:cytosol"/>
    <property type="evidence" value="ECO:0007669"/>
    <property type="project" value="GOC"/>
</dbReference>
<dbReference type="InterPro" id="IPR006603">
    <property type="entry name" value="PQ-loop_rpt"/>
</dbReference>
<dbReference type="Pfam" id="PF04193">
    <property type="entry name" value="PQ-loop"/>
    <property type="match status" value="1"/>
</dbReference>
<keyword evidence="5" id="KW-0472">Membrane</keyword>
<dbReference type="InterPro" id="IPR052241">
    <property type="entry name" value="SLC66/Scramblase_ANY1"/>
</dbReference>
<protein>
    <recommendedName>
        <fullName evidence="6">Solute carrier family 66 member 2</fullName>
    </recommendedName>
    <alternativeName>
        <fullName evidence="7">PQ-loop repeat-containing protein 1</fullName>
    </alternativeName>
</protein>
<keyword evidence="2" id="KW-0812">Transmembrane</keyword>
<keyword evidence="3" id="KW-0677">Repeat</keyword>
<evidence type="ECO:0000256" key="7">
    <source>
        <dbReference type="ARBA" id="ARBA00043159"/>
    </source>
</evidence>
<reference evidence="8 9" key="1">
    <citation type="journal article" date="2020" name="Nature">
        <title>Six reference-quality genomes reveal evolution of bat adaptations.</title>
        <authorList>
            <person name="Jebb D."/>
            <person name="Huang Z."/>
            <person name="Pippel M."/>
            <person name="Hughes G.M."/>
            <person name="Lavrichenko K."/>
            <person name="Devanna P."/>
            <person name="Winkler S."/>
            <person name="Jermiin L.S."/>
            <person name="Skirmuntt E.C."/>
            <person name="Katzourakis A."/>
            <person name="Burkitt-Gray L."/>
            <person name="Ray D.A."/>
            <person name="Sullivan K.A.M."/>
            <person name="Roscito J.G."/>
            <person name="Kirilenko B.M."/>
            <person name="Davalos L.M."/>
            <person name="Corthals A.P."/>
            <person name="Power M.L."/>
            <person name="Jones G."/>
            <person name="Ransome R.D."/>
            <person name="Dechmann D.K.N."/>
            <person name="Locatelli A.G."/>
            <person name="Puechmaille S.J."/>
            <person name="Fedrigo O."/>
            <person name="Jarvis E.D."/>
            <person name="Hiller M."/>
            <person name="Vernes S.C."/>
            <person name="Myers E.W."/>
            <person name="Teeling E.C."/>
        </authorList>
    </citation>
    <scope>NUCLEOTIDE SEQUENCE [LARGE SCALE GENOMIC DNA]</scope>
    <source>
        <strain evidence="8">MRhiFer1</strain>
        <tissue evidence="8">Lung</tissue>
    </source>
</reference>
<sequence length="164" mass="18532">MPRASLLTCVWCSWWPIFYEYSFDFDPHHFWHWSSFADYVQCVLAFTGVAGYVTYLSIDSALFVETLGFLAVLTEAMLGVPQLYRNQRHQSTEGMSIKMVLMWTSGDTFKTAYFLLNGAPLQFSVCGLLQVLVDLAILAQAYIFSRHPPKPAPHTAHPTSAKAL</sequence>
<dbReference type="GO" id="GO:0042147">
    <property type="term" value="P:retrograde transport, endosome to Golgi"/>
    <property type="evidence" value="ECO:0007669"/>
    <property type="project" value="TreeGrafter"/>
</dbReference>
<gene>
    <name evidence="8" type="ORF">mRhiFer1_013495</name>
</gene>
<dbReference type="AlphaFoldDB" id="A0A7J7QXQ0"/>
<dbReference type="GO" id="GO:0005768">
    <property type="term" value="C:endosome"/>
    <property type="evidence" value="ECO:0007669"/>
    <property type="project" value="TreeGrafter"/>
</dbReference>
<evidence type="ECO:0000256" key="1">
    <source>
        <dbReference type="ARBA" id="ARBA00004141"/>
    </source>
</evidence>
<dbReference type="FunFam" id="1.20.1280.290:FF:000005">
    <property type="entry name" value="PQ-loop repeat-containing protein 1"/>
    <property type="match status" value="1"/>
</dbReference>
<keyword evidence="4" id="KW-1133">Transmembrane helix</keyword>
<evidence type="ECO:0000313" key="8">
    <source>
        <dbReference type="EMBL" id="KAF6268547.1"/>
    </source>
</evidence>
<dbReference type="GO" id="GO:0016020">
    <property type="term" value="C:membrane"/>
    <property type="evidence" value="ECO:0007669"/>
    <property type="project" value="UniProtKB-SubCell"/>
</dbReference>
<comment type="caution">
    <text evidence="8">The sequence shown here is derived from an EMBL/GenBank/DDBJ whole genome shotgun (WGS) entry which is preliminary data.</text>
</comment>
<evidence type="ECO:0000256" key="3">
    <source>
        <dbReference type="ARBA" id="ARBA00022737"/>
    </source>
</evidence>
<organism evidence="8 9">
    <name type="scientific">Rhinolophus ferrumequinum</name>
    <name type="common">Greater horseshoe bat</name>
    <dbReference type="NCBI Taxonomy" id="59479"/>
    <lineage>
        <taxon>Eukaryota</taxon>
        <taxon>Metazoa</taxon>
        <taxon>Chordata</taxon>
        <taxon>Craniata</taxon>
        <taxon>Vertebrata</taxon>
        <taxon>Euteleostomi</taxon>
        <taxon>Mammalia</taxon>
        <taxon>Eutheria</taxon>
        <taxon>Laurasiatheria</taxon>
        <taxon>Chiroptera</taxon>
        <taxon>Yinpterochiroptera</taxon>
        <taxon>Rhinolophoidea</taxon>
        <taxon>Rhinolophidae</taxon>
        <taxon>Rhinolophinae</taxon>
        <taxon>Rhinolophus</taxon>
    </lineage>
</organism>
<accession>A0A7J7QXQ0</accession>
<evidence type="ECO:0000313" key="9">
    <source>
        <dbReference type="Proteomes" id="UP000585614"/>
    </source>
</evidence>
<comment type="subcellular location">
    <subcellularLocation>
        <location evidence="1">Membrane</location>
        <topology evidence="1">Multi-pass membrane protein</topology>
    </subcellularLocation>
</comment>
<proteinExistence type="predicted"/>
<dbReference type="SMART" id="SM00679">
    <property type="entry name" value="CTNS"/>
    <property type="match status" value="1"/>
</dbReference>